<protein>
    <submittedName>
        <fullName evidence="1">Uncharacterized protein</fullName>
    </submittedName>
</protein>
<dbReference type="AlphaFoldDB" id="X1IGN2"/>
<reference evidence="1" key="1">
    <citation type="journal article" date="2014" name="Front. Microbiol.">
        <title>High frequency of phylogenetically diverse reductive dehalogenase-homologous genes in deep subseafloor sedimentary metagenomes.</title>
        <authorList>
            <person name="Kawai M."/>
            <person name="Futagami T."/>
            <person name="Toyoda A."/>
            <person name="Takaki Y."/>
            <person name="Nishi S."/>
            <person name="Hori S."/>
            <person name="Arai W."/>
            <person name="Tsubouchi T."/>
            <person name="Morono Y."/>
            <person name="Uchiyama I."/>
            <person name="Ito T."/>
            <person name="Fujiyama A."/>
            <person name="Inagaki F."/>
            <person name="Takami H."/>
        </authorList>
    </citation>
    <scope>NUCLEOTIDE SEQUENCE</scope>
    <source>
        <strain evidence="1">Expedition CK06-06</strain>
    </source>
</reference>
<name>X1IGN2_9ZZZZ</name>
<gene>
    <name evidence="1" type="ORF">S03H2_41234</name>
</gene>
<proteinExistence type="predicted"/>
<accession>X1IGN2</accession>
<comment type="caution">
    <text evidence="1">The sequence shown here is derived from an EMBL/GenBank/DDBJ whole genome shotgun (WGS) entry which is preliminary data.</text>
</comment>
<dbReference type="EMBL" id="BARU01025604">
    <property type="protein sequence ID" value="GAH68415.1"/>
    <property type="molecule type" value="Genomic_DNA"/>
</dbReference>
<sequence>YEVFGRAGIQDSDIIPKTVEYLTSPSLKNVPFNKISSMLYAALARKAAAGRRKPPNPGLTTDIRIISVLLPYCDAMFVDNECHAYLNERPLSQTISDYKTKIFSQNTKQKFLEYLDKIESEASAKHLGKAKEVYGETCPEPYTTLYKKQERQH</sequence>
<feature type="non-terminal residue" evidence="1">
    <location>
        <position position="1"/>
    </location>
</feature>
<organism evidence="1">
    <name type="scientific">marine sediment metagenome</name>
    <dbReference type="NCBI Taxonomy" id="412755"/>
    <lineage>
        <taxon>unclassified sequences</taxon>
        <taxon>metagenomes</taxon>
        <taxon>ecological metagenomes</taxon>
    </lineage>
</organism>
<evidence type="ECO:0000313" key="1">
    <source>
        <dbReference type="EMBL" id="GAH68415.1"/>
    </source>
</evidence>